<dbReference type="Proteomes" id="UP000195557">
    <property type="component" value="Unassembled WGS sequence"/>
</dbReference>
<keyword evidence="1" id="KW-0812">Transmembrane</keyword>
<dbReference type="EMBL" id="KZ155776">
    <property type="protein sequence ID" value="OUS47917.1"/>
    <property type="molecule type" value="Genomic_DNA"/>
</dbReference>
<gene>
    <name evidence="2" type="ORF">BE221DRAFT_190244</name>
</gene>
<evidence type="ECO:0000256" key="1">
    <source>
        <dbReference type="SAM" id="Phobius"/>
    </source>
</evidence>
<feature type="transmembrane region" description="Helical" evidence="1">
    <location>
        <begin position="72"/>
        <end position="95"/>
    </location>
</feature>
<dbReference type="AlphaFoldDB" id="A0A1Y5IGZ3"/>
<proteinExistence type="predicted"/>
<evidence type="ECO:0000313" key="2">
    <source>
        <dbReference type="EMBL" id="OUS47917.1"/>
    </source>
</evidence>
<keyword evidence="1" id="KW-0472">Membrane</keyword>
<accession>A0A1Y5IGZ3</accession>
<reference evidence="2" key="1">
    <citation type="submission" date="2017-04" db="EMBL/GenBank/DDBJ databases">
        <title>Population genomics of picophytoplankton unveils novel chromosome hypervariability.</title>
        <authorList>
            <consortium name="DOE Joint Genome Institute"/>
            <person name="Blanc-Mathieu R."/>
            <person name="Krasovec M."/>
            <person name="Hebrard M."/>
            <person name="Yau S."/>
            <person name="Desgranges E."/>
            <person name="Martin J."/>
            <person name="Schackwitz W."/>
            <person name="Kuo A."/>
            <person name="Salin G."/>
            <person name="Donnadieu C."/>
            <person name="Desdevises Y."/>
            <person name="Sanchez-Ferandin S."/>
            <person name="Moreau H."/>
            <person name="Rivals E."/>
            <person name="Grigoriev I.V."/>
            <person name="Grimsley N."/>
            <person name="Eyre-Walker A."/>
            <person name="Piganeau G."/>
        </authorList>
    </citation>
    <scope>NUCLEOTIDE SEQUENCE [LARGE SCALE GENOMIC DNA]</scope>
    <source>
        <strain evidence="2">RCC 1115</strain>
    </source>
</reference>
<protein>
    <submittedName>
        <fullName evidence="2">Uncharacterized protein</fullName>
    </submittedName>
</protein>
<organism evidence="2">
    <name type="scientific">Ostreococcus tauri</name>
    <name type="common">Marine green alga</name>
    <dbReference type="NCBI Taxonomy" id="70448"/>
    <lineage>
        <taxon>Eukaryota</taxon>
        <taxon>Viridiplantae</taxon>
        <taxon>Chlorophyta</taxon>
        <taxon>Mamiellophyceae</taxon>
        <taxon>Mamiellales</taxon>
        <taxon>Bathycoccaceae</taxon>
        <taxon>Ostreococcus</taxon>
    </lineage>
</organism>
<sequence>MSSRKLFTSDVARASTDFCVDANSSSAFRSAAISVVLTNSTCRSPKTATELAIFSRSFELAKDDLLDLSSDAWALFNFATLASSLVISLLSLAVFRTFSVSADTDSATALISCVTRVSPFLASASALVVHSTRSSSNVRTASRTTRSADLRPSSRFL</sequence>
<name>A0A1Y5IGZ3_OSTTA</name>
<keyword evidence="1" id="KW-1133">Transmembrane helix</keyword>